<dbReference type="EMBL" id="QZWZ01000004">
    <property type="protein sequence ID" value="RJT40992.1"/>
    <property type="molecule type" value="Genomic_DNA"/>
</dbReference>
<dbReference type="RefSeq" id="WP_120013511.1">
    <property type="nucleotide sequence ID" value="NZ_QZWZ01000004.1"/>
</dbReference>
<evidence type="ECO:0000259" key="6">
    <source>
        <dbReference type="PROSITE" id="PS50850"/>
    </source>
</evidence>
<feature type="transmembrane region" description="Helical" evidence="5">
    <location>
        <begin position="297"/>
        <end position="319"/>
    </location>
</feature>
<organism evidence="7 8">
    <name type="scientific">Mesorhizobium waimense</name>
    <dbReference type="NCBI Taxonomy" id="1300307"/>
    <lineage>
        <taxon>Bacteria</taxon>
        <taxon>Pseudomonadati</taxon>
        <taxon>Pseudomonadota</taxon>
        <taxon>Alphaproteobacteria</taxon>
        <taxon>Hyphomicrobiales</taxon>
        <taxon>Phyllobacteriaceae</taxon>
        <taxon>Mesorhizobium</taxon>
    </lineage>
</organism>
<dbReference type="GO" id="GO:0022857">
    <property type="term" value="F:transmembrane transporter activity"/>
    <property type="evidence" value="ECO:0007669"/>
    <property type="project" value="InterPro"/>
</dbReference>
<dbReference type="InterPro" id="IPR011701">
    <property type="entry name" value="MFS"/>
</dbReference>
<protein>
    <submittedName>
        <fullName evidence="7">MFS transporter</fullName>
    </submittedName>
</protein>
<evidence type="ECO:0000313" key="8">
    <source>
        <dbReference type="Proteomes" id="UP000272706"/>
    </source>
</evidence>
<dbReference type="InterPro" id="IPR051788">
    <property type="entry name" value="MFS_Transporter"/>
</dbReference>
<keyword evidence="2 5" id="KW-0812">Transmembrane</keyword>
<accession>A0A3A5KWG5</accession>
<evidence type="ECO:0000256" key="3">
    <source>
        <dbReference type="ARBA" id="ARBA00022989"/>
    </source>
</evidence>
<keyword evidence="3 5" id="KW-1133">Transmembrane helix</keyword>
<evidence type="ECO:0000256" key="5">
    <source>
        <dbReference type="SAM" id="Phobius"/>
    </source>
</evidence>
<proteinExistence type="predicted"/>
<evidence type="ECO:0000256" key="4">
    <source>
        <dbReference type="ARBA" id="ARBA00023136"/>
    </source>
</evidence>
<feature type="transmembrane region" description="Helical" evidence="5">
    <location>
        <begin position="241"/>
        <end position="261"/>
    </location>
</feature>
<dbReference type="GO" id="GO:0016020">
    <property type="term" value="C:membrane"/>
    <property type="evidence" value="ECO:0007669"/>
    <property type="project" value="UniProtKB-SubCell"/>
</dbReference>
<comment type="subcellular location">
    <subcellularLocation>
        <location evidence="1">Membrane</location>
        <topology evidence="1">Multi-pass membrane protein</topology>
    </subcellularLocation>
</comment>
<feature type="transmembrane region" description="Helical" evidence="5">
    <location>
        <begin position="273"/>
        <end position="291"/>
    </location>
</feature>
<reference evidence="7 8" key="1">
    <citation type="submission" date="2018-09" db="EMBL/GenBank/DDBJ databases">
        <title>Mesorhizobium carmichaelinearum sp. nov. isolated from Carmichaelinea spp. root nodules in New Zealand.</title>
        <authorList>
            <person name="De Meyer S.E."/>
        </authorList>
    </citation>
    <scope>NUCLEOTIDE SEQUENCE [LARGE SCALE GENOMIC DNA]</scope>
    <source>
        <strain evidence="7 8">ICMP19557</strain>
    </source>
</reference>
<dbReference type="CDD" id="cd17393">
    <property type="entry name" value="MFS_MosC_like"/>
    <property type="match status" value="1"/>
</dbReference>
<feature type="transmembrane region" description="Helical" evidence="5">
    <location>
        <begin position="331"/>
        <end position="353"/>
    </location>
</feature>
<feature type="transmembrane region" description="Helical" evidence="5">
    <location>
        <begin position="200"/>
        <end position="221"/>
    </location>
</feature>
<dbReference type="SUPFAM" id="SSF103473">
    <property type="entry name" value="MFS general substrate transporter"/>
    <property type="match status" value="1"/>
</dbReference>
<feature type="transmembrane region" description="Helical" evidence="5">
    <location>
        <begin position="168"/>
        <end position="188"/>
    </location>
</feature>
<feature type="transmembrane region" description="Helical" evidence="5">
    <location>
        <begin position="12"/>
        <end position="32"/>
    </location>
</feature>
<dbReference type="PROSITE" id="PS50850">
    <property type="entry name" value="MFS"/>
    <property type="match status" value="1"/>
</dbReference>
<sequence>MDAQSLMQAAIRGRWAVAGIFLANGFLTGSWAPQIPVFLTRLDISKFTLGLLILLFGAGAVTAMTWCGHLISRHGSHTVLRCFGLCGSLGLLVVALAPNVPLAAIAMFIFGGSIGVMDVAMNANAVAVERRLSRAIMSSSHGFWSLGGFAGGALGGFAIQNYGHLPHATVVTVLAFAVVAVAVGYLIVKDKPQVAEHQKFSLPANPLVYLVGLMALLTMISEGAVLDWAALYLHQELGADLAIAGLAYAAFSGVMAVMRFLGDGVRNRFGAVATLRGSALVAAAGMLVAGLSPSPWLAIAAFAFCGFGIANMVPIIFSAGGNQDGMSSGTGMSVVTTMGYSGILVAPSAIGFVAEHSSFGPIFVALSGLLVIVLLMAGLAHRAEFAPEPAPAE</sequence>
<feature type="domain" description="Major facilitator superfamily (MFS) profile" evidence="6">
    <location>
        <begin position="207"/>
        <end position="393"/>
    </location>
</feature>
<evidence type="ECO:0000256" key="2">
    <source>
        <dbReference type="ARBA" id="ARBA00022692"/>
    </source>
</evidence>
<dbReference type="Proteomes" id="UP000272706">
    <property type="component" value="Unassembled WGS sequence"/>
</dbReference>
<dbReference type="PANTHER" id="PTHR23514">
    <property type="entry name" value="BYPASS OF STOP CODON PROTEIN 6"/>
    <property type="match status" value="1"/>
</dbReference>
<dbReference type="InterPro" id="IPR020846">
    <property type="entry name" value="MFS_dom"/>
</dbReference>
<feature type="transmembrane region" description="Helical" evidence="5">
    <location>
        <begin position="142"/>
        <end position="162"/>
    </location>
</feature>
<dbReference type="OrthoDB" id="9810941at2"/>
<dbReference type="Gene3D" id="1.20.1250.20">
    <property type="entry name" value="MFS general substrate transporter like domains"/>
    <property type="match status" value="2"/>
</dbReference>
<name>A0A3A5KWG5_9HYPH</name>
<evidence type="ECO:0000256" key="1">
    <source>
        <dbReference type="ARBA" id="ARBA00004141"/>
    </source>
</evidence>
<feature type="transmembrane region" description="Helical" evidence="5">
    <location>
        <begin position="102"/>
        <end position="121"/>
    </location>
</feature>
<feature type="transmembrane region" description="Helical" evidence="5">
    <location>
        <begin position="78"/>
        <end position="96"/>
    </location>
</feature>
<dbReference type="PANTHER" id="PTHR23514:SF13">
    <property type="entry name" value="INNER MEMBRANE PROTEIN YBJJ"/>
    <property type="match status" value="1"/>
</dbReference>
<keyword evidence="4 5" id="KW-0472">Membrane</keyword>
<comment type="caution">
    <text evidence="7">The sequence shown here is derived from an EMBL/GenBank/DDBJ whole genome shotgun (WGS) entry which is preliminary data.</text>
</comment>
<dbReference type="AlphaFoldDB" id="A0A3A5KWG5"/>
<dbReference type="Pfam" id="PF07690">
    <property type="entry name" value="MFS_1"/>
    <property type="match status" value="1"/>
</dbReference>
<keyword evidence="8" id="KW-1185">Reference proteome</keyword>
<dbReference type="InterPro" id="IPR036259">
    <property type="entry name" value="MFS_trans_sf"/>
</dbReference>
<evidence type="ECO:0000313" key="7">
    <source>
        <dbReference type="EMBL" id="RJT40992.1"/>
    </source>
</evidence>
<feature type="transmembrane region" description="Helical" evidence="5">
    <location>
        <begin position="44"/>
        <end position="66"/>
    </location>
</feature>
<feature type="transmembrane region" description="Helical" evidence="5">
    <location>
        <begin position="359"/>
        <end position="380"/>
    </location>
</feature>
<gene>
    <name evidence="7" type="ORF">D3227_07700</name>
</gene>